<keyword evidence="2" id="KW-0808">Transferase</keyword>
<dbReference type="GO" id="GO:0046820">
    <property type="term" value="F:4-amino-4-deoxychorismate synthase activity"/>
    <property type="evidence" value="ECO:0007669"/>
    <property type="project" value="UniProtKB-EC"/>
</dbReference>
<comment type="caution">
    <text evidence="5">The sequence shown here is derived from an EMBL/GenBank/DDBJ whole genome shotgun (WGS) entry which is preliminary data.</text>
</comment>
<evidence type="ECO:0000313" key="5">
    <source>
        <dbReference type="EMBL" id="PSH69297.1"/>
    </source>
</evidence>
<evidence type="ECO:0000256" key="2">
    <source>
        <dbReference type="ARBA" id="ARBA00022679"/>
    </source>
</evidence>
<gene>
    <name evidence="5" type="primary">pabB</name>
    <name evidence="5" type="ORF">CU102_07865</name>
</gene>
<dbReference type="InterPro" id="IPR005801">
    <property type="entry name" value="ADC_synthase"/>
</dbReference>
<evidence type="ECO:0000256" key="1">
    <source>
        <dbReference type="ARBA" id="ARBA00013139"/>
    </source>
</evidence>
<dbReference type="PANTHER" id="PTHR11236:SF50">
    <property type="entry name" value="AMINODEOXYCHORISMATE SYNTHASE COMPONENT 1"/>
    <property type="match status" value="1"/>
</dbReference>
<evidence type="ECO:0000313" key="6">
    <source>
        <dbReference type="Proteomes" id="UP000241444"/>
    </source>
</evidence>
<feature type="domain" description="Anthranilate synthase component I N-terminal" evidence="4">
    <location>
        <begin position="8"/>
        <end position="143"/>
    </location>
</feature>
<proteinExistence type="predicted"/>
<dbReference type="NCBIfam" id="TIGR00553">
    <property type="entry name" value="pabB"/>
    <property type="match status" value="1"/>
</dbReference>
<keyword evidence="6" id="KW-1185">Reference proteome</keyword>
<dbReference type="InterPro" id="IPR015890">
    <property type="entry name" value="Chorismate_C"/>
</dbReference>
<sequence>MHIREIPWLEPVEAAERLRALGGLSFLDSAMRHDTLGRYSYVAGDPFGKLVVEKGAAHWNGAALDRHPLEAISHYLDLYRLDDQPGLPPFQGGAIGYFSYEFGRLLERLPQPEAPAQGAMPDAAWYFYDVVLAFDHQAEKVWLLSSGLPEADEAARGRKCLERSELFLRLLREEPKQETSKVEQQRIARASWQSNFERDAYMQSVARVVEYILDGDIFQANIAQRFIADLPDGFAQWQFYKALRRRNAATFAAYLDHDDIVIASSSPERFVAVNGDQVETRPIKGTMPRSSDPNRDKELAEILLKSEKDRAENLMIVDLMRNDLSRVCRPHSVLTPVLCGLESYASVHHLVSVVTGRLATSKSLMDLIGAAFPGGSITGAPKLRAMEIITEIEREARGVYCGSIGFIGFNGNFDSNIGIRTVLFQGGKAVFQAGGGITALSDPAAEYQETLDKAARIFTVFDQGDAP</sequence>
<dbReference type="SUPFAM" id="SSF56322">
    <property type="entry name" value="ADC synthase"/>
    <property type="match status" value="1"/>
</dbReference>
<protein>
    <recommendedName>
        <fullName evidence="1">aminodeoxychorismate synthase</fullName>
        <ecNumber evidence="1">2.6.1.85</ecNumber>
    </recommendedName>
</protein>
<dbReference type="Pfam" id="PF00425">
    <property type="entry name" value="Chorismate_bind"/>
    <property type="match status" value="1"/>
</dbReference>
<dbReference type="InterPro" id="IPR019999">
    <property type="entry name" value="Anth_synth_I-like"/>
</dbReference>
<dbReference type="EMBL" id="PGGO01000005">
    <property type="protein sequence ID" value="PSH69297.1"/>
    <property type="molecule type" value="Genomic_DNA"/>
</dbReference>
<dbReference type="Proteomes" id="UP000241444">
    <property type="component" value="Unassembled WGS sequence"/>
</dbReference>
<dbReference type="InterPro" id="IPR005802">
    <property type="entry name" value="ADC_synth_comp_1"/>
</dbReference>
<dbReference type="PANTHER" id="PTHR11236">
    <property type="entry name" value="AMINOBENZOATE/ANTHRANILATE SYNTHASE"/>
    <property type="match status" value="1"/>
</dbReference>
<dbReference type="EC" id="2.6.1.85" evidence="1"/>
<accession>A0A2P7BS51</accession>
<name>A0A2P7BS51_9HYPH</name>
<dbReference type="InterPro" id="IPR006805">
    <property type="entry name" value="Anth_synth_I_N"/>
</dbReference>
<reference evidence="6" key="1">
    <citation type="submission" date="2017-11" db="EMBL/GenBank/DDBJ databases">
        <authorList>
            <person name="Kuznetsova I."/>
            <person name="Sazanova A."/>
            <person name="Chirak E."/>
            <person name="Safronova V."/>
            <person name="Willems A."/>
        </authorList>
    </citation>
    <scope>NUCLEOTIDE SEQUENCE [LARGE SCALE GENOMIC DNA]</scope>
    <source>
        <strain evidence="6">STM 196</strain>
    </source>
</reference>
<dbReference type="AlphaFoldDB" id="A0A2P7BS51"/>
<dbReference type="OrthoDB" id="9803598at2"/>
<feature type="domain" description="Chorismate-utilising enzyme C-terminal" evidence="3">
    <location>
        <begin position="198"/>
        <end position="453"/>
    </location>
</feature>
<evidence type="ECO:0000259" key="4">
    <source>
        <dbReference type="Pfam" id="PF04715"/>
    </source>
</evidence>
<dbReference type="GO" id="GO:0009396">
    <property type="term" value="P:folic acid-containing compound biosynthetic process"/>
    <property type="evidence" value="ECO:0007669"/>
    <property type="project" value="InterPro"/>
</dbReference>
<dbReference type="PRINTS" id="PR00095">
    <property type="entry name" value="ANTSNTHASEI"/>
</dbReference>
<dbReference type="GO" id="GO:0000162">
    <property type="term" value="P:L-tryptophan biosynthetic process"/>
    <property type="evidence" value="ECO:0007669"/>
    <property type="project" value="TreeGrafter"/>
</dbReference>
<dbReference type="RefSeq" id="WP_106710562.1">
    <property type="nucleotide sequence ID" value="NZ_PGGO01000005.1"/>
</dbReference>
<dbReference type="Pfam" id="PF04715">
    <property type="entry name" value="Anth_synt_I_N"/>
    <property type="match status" value="1"/>
</dbReference>
<organism evidence="5 6">
    <name type="scientific">Phyllobacterium brassicacearum</name>
    <dbReference type="NCBI Taxonomy" id="314235"/>
    <lineage>
        <taxon>Bacteria</taxon>
        <taxon>Pseudomonadati</taxon>
        <taxon>Pseudomonadota</taxon>
        <taxon>Alphaproteobacteria</taxon>
        <taxon>Hyphomicrobiales</taxon>
        <taxon>Phyllobacteriaceae</taxon>
        <taxon>Phyllobacterium</taxon>
    </lineage>
</organism>
<dbReference type="Gene3D" id="3.60.120.10">
    <property type="entry name" value="Anthranilate synthase"/>
    <property type="match status" value="1"/>
</dbReference>
<evidence type="ECO:0000259" key="3">
    <source>
        <dbReference type="Pfam" id="PF00425"/>
    </source>
</evidence>